<dbReference type="InterPro" id="IPR001094">
    <property type="entry name" value="Flavdoxin-like"/>
</dbReference>
<feature type="binding site" evidence="9">
    <location>
        <position position="486"/>
    </location>
    <ligand>
        <name>NADP(+)</name>
        <dbReference type="ChEBI" id="CHEBI:58349"/>
    </ligand>
</feature>
<dbReference type="SUPFAM" id="SSF63380">
    <property type="entry name" value="Riboflavin synthase domain-like"/>
    <property type="match status" value="1"/>
</dbReference>
<feature type="binding site" evidence="9">
    <location>
        <begin position="61"/>
        <end position="64"/>
    </location>
    <ligand>
        <name>FMN</name>
        <dbReference type="ChEBI" id="CHEBI:58210"/>
    </ligand>
</feature>
<dbReference type="Gene3D" id="2.40.30.10">
    <property type="entry name" value="Translation factors"/>
    <property type="match status" value="1"/>
</dbReference>
<protein>
    <recommendedName>
        <fullName evidence="9">NADPH-dependent diflavin oxidoreductase 1</fullName>
        <ecNumber evidence="9">1.18.1.-</ecNumber>
    </recommendedName>
    <alternativeName>
        <fullName evidence="9">NADPH-dependent FMN and FAD-containing oxidoreductase</fullName>
    </alternativeName>
</protein>
<evidence type="ECO:0000259" key="11">
    <source>
        <dbReference type="PROSITE" id="PS51384"/>
    </source>
</evidence>
<dbReference type="PANTHER" id="PTHR19384:SF10">
    <property type="entry name" value="NADPH-DEPENDENT DIFLAVIN OXIDOREDUCTASE 1"/>
    <property type="match status" value="1"/>
</dbReference>
<gene>
    <name evidence="9" type="primary">TAH18</name>
    <name evidence="12" type="ORF">PT974_00657</name>
</gene>
<keyword evidence="4 9" id="KW-0285">Flavoprotein</keyword>
<feature type="binding site" evidence="9">
    <location>
        <begin position="443"/>
        <end position="446"/>
    </location>
    <ligand>
        <name>FAD</name>
        <dbReference type="ChEBI" id="CHEBI:57692"/>
    </ligand>
</feature>
<comment type="subcellular location">
    <subcellularLocation>
        <location evidence="9">Cytoplasm</location>
    </subcellularLocation>
    <subcellularLocation>
        <location evidence="9">Mitochondrion</location>
    </subcellularLocation>
    <text evidence="9">Relocalizes to mitochondria after H(2)O(2) exposure.</text>
</comment>
<dbReference type="Proteomes" id="UP001338125">
    <property type="component" value="Unassembled WGS sequence"/>
</dbReference>
<comment type="subunit">
    <text evidence="9">Interacts with DRE2; as part of the cytosolic iron-sulfur (Fe-S) protein assembly (CIA) machinery.</text>
</comment>
<sequence>MAHSERSTLILYGSETGNAQDFAEELGRLCQRLHFKSHVEELDAIELSALLQHQLVIFVVSTTGQGDMPHNSLLFWKKLLRKKLPPSCLSQLKYTCFGLGDSTYIKFNWAARKLIRRLEQLGATTFTDVFEADEQFPDGIDGSFVRWADDLQKHLLEHYPPPPGLEPIPDDAILPPRWSLEPALKKLKENDANTLGLSKLSLKDGHAESTQPNLPPPESLPIPGGWAATLAENKKLTPDAHWQDVRLVSFDIPSRQTGEKLQCVPGDCLTIYPKNFPADAQKLIALMGWEDIADRPLDLSACGTLPRNLFAPATCTLRDLLLHNIDITAIPRRSFLKSMSYFTTDEYHRERLLEFNMTEYIDEYFDYATRARRSIIEVLEEFTSVQIPAERLLDIFPLIRGRDFSIANGGTFLHHPTKDDTTRVELLVALVKYRTVLRKPREGLCSRYLANIAAGSTLCVSYKPVLSPIHGPINAQRPLVAMATGTGIAPVRCLVHERLTHPSPGPMFIFFGNRNRAADYFFEDEWRTLSEAAEKKGKQIIILPAFSRDQREKIYVQDLVRKEAPRLEDLVPQKAIFAVCGGSSRMADACKRAVFDPFTEGGNEGERKDMLASVTWWQEIW</sequence>
<feature type="binding site" evidence="9">
    <location>
        <begin position="14"/>
        <end position="19"/>
    </location>
    <ligand>
        <name>FMN</name>
        <dbReference type="ChEBI" id="CHEBI:58210"/>
    </ligand>
</feature>
<organism evidence="12 13">
    <name type="scientific">Cladobotryum mycophilum</name>
    <dbReference type="NCBI Taxonomy" id="491253"/>
    <lineage>
        <taxon>Eukaryota</taxon>
        <taxon>Fungi</taxon>
        <taxon>Dikarya</taxon>
        <taxon>Ascomycota</taxon>
        <taxon>Pezizomycotina</taxon>
        <taxon>Sordariomycetes</taxon>
        <taxon>Hypocreomycetidae</taxon>
        <taxon>Hypocreales</taxon>
        <taxon>Hypocreaceae</taxon>
        <taxon>Cladobotryum</taxon>
    </lineage>
</organism>
<dbReference type="Pfam" id="PF00175">
    <property type="entry name" value="NAD_binding_1"/>
    <property type="match status" value="1"/>
</dbReference>
<comment type="caution">
    <text evidence="9">Lacks conserved residue(s) required for the propagation of feature annotation.</text>
</comment>
<comment type="similarity">
    <text evidence="9">In the N-terminal section; belongs to the flavodoxin family.</text>
</comment>
<evidence type="ECO:0000256" key="7">
    <source>
        <dbReference type="ARBA" id="ARBA00022857"/>
    </source>
</evidence>
<evidence type="ECO:0000259" key="10">
    <source>
        <dbReference type="PROSITE" id="PS50902"/>
    </source>
</evidence>
<evidence type="ECO:0000256" key="1">
    <source>
        <dbReference type="ARBA" id="ARBA00001917"/>
    </source>
</evidence>
<keyword evidence="7 9" id="KW-0521">NADP</keyword>
<dbReference type="EMBL" id="JAVFKD010000001">
    <property type="protein sequence ID" value="KAK5998283.1"/>
    <property type="molecule type" value="Genomic_DNA"/>
</dbReference>
<name>A0ABR0T1P1_9HYPO</name>
<evidence type="ECO:0000256" key="6">
    <source>
        <dbReference type="ARBA" id="ARBA00022827"/>
    </source>
</evidence>
<dbReference type="PROSITE" id="PS50902">
    <property type="entry name" value="FLAVODOXIN_LIKE"/>
    <property type="match status" value="1"/>
</dbReference>
<reference evidence="12 13" key="1">
    <citation type="submission" date="2024-01" db="EMBL/GenBank/DDBJ databases">
        <title>Complete genome of Cladobotryum mycophilum ATHUM6906.</title>
        <authorList>
            <person name="Christinaki A.C."/>
            <person name="Myridakis A.I."/>
            <person name="Kouvelis V.N."/>
        </authorList>
    </citation>
    <scope>NUCLEOTIDE SEQUENCE [LARGE SCALE GENOMIC DNA]</scope>
    <source>
        <strain evidence="12 13">ATHUM6906</strain>
    </source>
</reference>
<dbReference type="InterPro" id="IPR028879">
    <property type="entry name" value="NDOR1"/>
</dbReference>
<comment type="cofactor">
    <cofactor evidence="2 9">
        <name>FAD</name>
        <dbReference type="ChEBI" id="CHEBI:57692"/>
    </cofactor>
</comment>
<dbReference type="PRINTS" id="PR00369">
    <property type="entry name" value="FLAVODOXIN"/>
</dbReference>
<keyword evidence="8 9" id="KW-0560">Oxidoreductase</keyword>
<feature type="binding site" evidence="9">
    <location>
        <begin position="547"/>
        <end position="548"/>
    </location>
    <ligand>
        <name>NADP(+)</name>
        <dbReference type="ChEBI" id="CHEBI:58349"/>
    </ligand>
</feature>
<dbReference type="EC" id="1.18.1.-" evidence="9"/>
<dbReference type="InterPro" id="IPR023173">
    <property type="entry name" value="NADPH_Cyt_P450_Rdtase_alpha"/>
</dbReference>
<dbReference type="SUPFAM" id="SSF52343">
    <property type="entry name" value="Ferredoxin reductase-like, C-terminal NADP-linked domain"/>
    <property type="match status" value="1"/>
</dbReference>
<keyword evidence="13" id="KW-1185">Reference proteome</keyword>
<dbReference type="Pfam" id="PF00667">
    <property type="entry name" value="FAD_binding_1"/>
    <property type="match status" value="1"/>
</dbReference>
<dbReference type="InterPro" id="IPR003097">
    <property type="entry name" value="CysJ-like_FAD-binding"/>
</dbReference>
<feature type="binding site" evidence="9">
    <location>
        <position position="134"/>
    </location>
    <ligand>
        <name>FMN</name>
        <dbReference type="ChEBI" id="CHEBI:58210"/>
    </ligand>
</feature>
<keyword evidence="6 9" id="KW-0274">FAD</keyword>
<dbReference type="Pfam" id="PF00258">
    <property type="entry name" value="Flavodoxin_1"/>
    <property type="match status" value="1"/>
</dbReference>
<dbReference type="InterPro" id="IPR029039">
    <property type="entry name" value="Flavoprotein-like_sf"/>
</dbReference>
<feature type="domain" description="Flavodoxin-like" evidence="10">
    <location>
        <begin position="8"/>
        <end position="152"/>
    </location>
</feature>
<feature type="binding site" evidence="9">
    <location>
        <begin position="99"/>
        <end position="108"/>
    </location>
    <ligand>
        <name>FMN</name>
        <dbReference type="ChEBI" id="CHEBI:58210"/>
    </ligand>
</feature>
<accession>A0ABR0T1P1</accession>
<feature type="binding site" evidence="9">
    <location>
        <position position="372"/>
    </location>
    <ligand>
        <name>FAD</name>
        <dbReference type="ChEBI" id="CHEBI:57692"/>
    </ligand>
</feature>
<keyword evidence="3 9" id="KW-0963">Cytoplasm</keyword>
<comment type="catalytic activity">
    <reaction evidence="9">
        <text>2 oxidized [2Fe-2S]-[protein] + NADPH = 2 reduced [2Fe-2S]-[protein] + NADP(+) + H(+)</text>
        <dbReference type="Rhea" id="RHEA:67716"/>
        <dbReference type="Rhea" id="RHEA-COMP:17327"/>
        <dbReference type="Rhea" id="RHEA-COMP:17328"/>
        <dbReference type="ChEBI" id="CHEBI:15378"/>
        <dbReference type="ChEBI" id="CHEBI:33737"/>
        <dbReference type="ChEBI" id="CHEBI:33738"/>
        <dbReference type="ChEBI" id="CHEBI:57783"/>
        <dbReference type="ChEBI" id="CHEBI:58349"/>
    </reaction>
</comment>
<dbReference type="InterPro" id="IPR017938">
    <property type="entry name" value="Riboflavin_synthase-like_b-brl"/>
</dbReference>
<keyword evidence="5 9" id="KW-0288">FMN</keyword>
<comment type="cofactor">
    <cofactor evidence="1 9">
        <name>FMN</name>
        <dbReference type="ChEBI" id="CHEBI:58210"/>
    </cofactor>
</comment>
<dbReference type="InterPro" id="IPR008254">
    <property type="entry name" value="Flavodoxin/NO_synth"/>
</dbReference>
<evidence type="ECO:0000256" key="4">
    <source>
        <dbReference type="ARBA" id="ARBA00022630"/>
    </source>
</evidence>
<dbReference type="InterPro" id="IPR039261">
    <property type="entry name" value="FNR_nucleotide-bd"/>
</dbReference>
<dbReference type="InterPro" id="IPR017927">
    <property type="entry name" value="FAD-bd_FR_type"/>
</dbReference>
<dbReference type="PROSITE" id="PS51384">
    <property type="entry name" value="FAD_FR"/>
    <property type="match status" value="1"/>
</dbReference>
<proteinExistence type="inferred from homology"/>
<comment type="similarity">
    <text evidence="9">Belongs to the NADPH-dependent diflavin oxidoreductase NDOR1 family.</text>
</comment>
<evidence type="ECO:0000313" key="13">
    <source>
        <dbReference type="Proteomes" id="UP001338125"/>
    </source>
</evidence>
<evidence type="ECO:0000256" key="2">
    <source>
        <dbReference type="ARBA" id="ARBA00001974"/>
    </source>
</evidence>
<comment type="caution">
    <text evidence="12">The sequence shown here is derived from an EMBL/GenBank/DDBJ whole genome shotgun (WGS) entry which is preliminary data.</text>
</comment>
<dbReference type="SUPFAM" id="SSF52218">
    <property type="entry name" value="Flavoproteins"/>
    <property type="match status" value="1"/>
</dbReference>
<dbReference type="InterPro" id="IPR001709">
    <property type="entry name" value="Flavoprot_Pyr_Nucl_cyt_Rdtase"/>
</dbReference>
<comment type="similarity">
    <text evidence="9">In the C-terminal section; belongs to the flavoprotein pyridine nucleotide cytochrome reductase family.</text>
</comment>
<feature type="domain" description="FAD-binding FR-type" evidence="11">
    <location>
        <begin position="223"/>
        <end position="479"/>
    </location>
</feature>
<dbReference type="Gene3D" id="1.20.990.10">
    <property type="entry name" value="NADPH-cytochrome p450 Reductase, Chain A, domain 3"/>
    <property type="match status" value="1"/>
</dbReference>
<feature type="binding site" evidence="9">
    <location>
        <begin position="553"/>
        <end position="557"/>
    </location>
    <ligand>
        <name>NADP(+)</name>
        <dbReference type="ChEBI" id="CHEBI:58349"/>
    </ligand>
</feature>
<comment type="function">
    <text evidence="9">NADPH-dependent reductase which is a central component of the cytosolic iron-sulfur (Fe-S) protein assembly (CIA) machinery. Transfers electrons from NADPH via its FAD and FMN prosthetic groups to the [2Fe-2S] cluster of DRE2, another key component of the CIA machinery. In turn, this reduced cluster provides electrons for assembly of cytosolic iron-sulfur cluster proteins. Positively controls H(2)O(2)-induced cell death.</text>
</comment>
<evidence type="ECO:0000313" key="12">
    <source>
        <dbReference type="EMBL" id="KAK5998283.1"/>
    </source>
</evidence>
<dbReference type="PANTHER" id="PTHR19384">
    <property type="entry name" value="NITRIC OXIDE SYNTHASE-RELATED"/>
    <property type="match status" value="1"/>
</dbReference>
<feature type="binding site" evidence="9">
    <location>
        <begin position="402"/>
        <end position="405"/>
    </location>
    <ligand>
        <name>FAD</name>
        <dbReference type="ChEBI" id="CHEBI:57692"/>
    </ligand>
</feature>
<keyword evidence="9" id="KW-0496">Mitochondrion</keyword>
<dbReference type="Gene3D" id="3.40.50.360">
    <property type="match status" value="1"/>
</dbReference>
<dbReference type="Gene3D" id="3.40.50.80">
    <property type="entry name" value="Nucleotide-binding domain of ferredoxin-NADP reductase (FNR) module"/>
    <property type="match status" value="1"/>
</dbReference>
<evidence type="ECO:0000256" key="3">
    <source>
        <dbReference type="ARBA" id="ARBA00022490"/>
    </source>
</evidence>
<evidence type="ECO:0000256" key="8">
    <source>
        <dbReference type="ARBA" id="ARBA00023002"/>
    </source>
</evidence>
<evidence type="ECO:0000256" key="5">
    <source>
        <dbReference type="ARBA" id="ARBA00022643"/>
    </source>
</evidence>
<dbReference type="PRINTS" id="PR00371">
    <property type="entry name" value="FPNCR"/>
</dbReference>
<evidence type="ECO:0000256" key="9">
    <source>
        <dbReference type="HAMAP-Rule" id="MF_03178"/>
    </source>
</evidence>
<feature type="binding site" evidence="9">
    <location>
        <position position="621"/>
    </location>
    <ligand>
        <name>FAD</name>
        <dbReference type="ChEBI" id="CHEBI:57692"/>
    </ligand>
</feature>
<dbReference type="InterPro" id="IPR001433">
    <property type="entry name" value="OxRdtase_FAD/NAD-bd"/>
</dbReference>
<dbReference type="HAMAP" id="MF_03178">
    <property type="entry name" value="NDOR1"/>
    <property type="match status" value="1"/>
</dbReference>